<accession>A0A399QSB2</accession>
<evidence type="ECO:0000256" key="1">
    <source>
        <dbReference type="PROSITE-ProRule" id="PRU00409"/>
    </source>
</evidence>
<proteinExistence type="predicted"/>
<dbReference type="GO" id="GO:0046872">
    <property type="term" value="F:metal ion binding"/>
    <property type="evidence" value="ECO:0007669"/>
    <property type="project" value="InterPro"/>
</dbReference>
<name>A0A399QSB2_9PROT</name>
<keyword evidence="1" id="KW-0547">Nucleotide-binding</keyword>
<keyword evidence="1" id="KW-0067">ATP-binding</keyword>
<comment type="caution">
    <text evidence="3">The sequence shown here is derived from an EMBL/GenBank/DDBJ whole genome shotgun (WGS) entry which is preliminary data.</text>
</comment>
<sequence length="395" mass="43254">MTSKPIDVIVLGLSPTGLYAVREAAQAGYTVLGVGAPGSPGLRSRFLTDHIAEKSAEARVAAVIKRGSSYQSKKPELIVTSDQDLAAVSANASALSKVVELPKSYKDGLAIRLMDKGQLYSICDTFGVSYPKIWRSTLSEAKSLKDSIAYPCMIKPARIHEVKHLMKGQKGWVVKEAGDFEATIRSIPDEIDLILVQEIVAGPESEIMLWAGHIDENGRVRQRFTARKLRQYPPGFGSASLVQSEVCGETASIAEQLLLGLGYEGVAAAEFKREPATGKLSLIEINPRPSLWFSVSTYSNSKIVESYLNSDRDTETSSSARQLDGVRWRYWLKDVASRLFYATHRDFILGAPNSERSGPARAHTSAVFSITDPRPALSEIASYAAKGFNRISRRR</sequence>
<dbReference type="AlphaFoldDB" id="A0A399QSB2"/>
<dbReference type="OrthoDB" id="7625478at2"/>
<evidence type="ECO:0000313" key="3">
    <source>
        <dbReference type="EMBL" id="RIJ20459.1"/>
    </source>
</evidence>
<protein>
    <recommendedName>
        <fullName evidence="2">ATP-grasp domain-containing protein</fullName>
    </recommendedName>
</protein>
<organism evidence="3 4">
    <name type="scientific">Henriciella barbarensis</name>
    <dbReference type="NCBI Taxonomy" id="86342"/>
    <lineage>
        <taxon>Bacteria</taxon>
        <taxon>Pseudomonadati</taxon>
        <taxon>Pseudomonadota</taxon>
        <taxon>Alphaproteobacteria</taxon>
        <taxon>Hyphomonadales</taxon>
        <taxon>Hyphomonadaceae</taxon>
        <taxon>Henriciella</taxon>
    </lineage>
</organism>
<dbReference type="PROSITE" id="PS50975">
    <property type="entry name" value="ATP_GRASP"/>
    <property type="match status" value="1"/>
</dbReference>
<gene>
    <name evidence="3" type="ORF">D1224_15175</name>
</gene>
<dbReference type="EMBL" id="QWGB01000014">
    <property type="protein sequence ID" value="RIJ20459.1"/>
    <property type="molecule type" value="Genomic_DNA"/>
</dbReference>
<evidence type="ECO:0000259" key="2">
    <source>
        <dbReference type="PROSITE" id="PS50975"/>
    </source>
</evidence>
<evidence type="ECO:0000313" key="4">
    <source>
        <dbReference type="Proteomes" id="UP000265431"/>
    </source>
</evidence>
<dbReference type="Proteomes" id="UP000265431">
    <property type="component" value="Unassembled WGS sequence"/>
</dbReference>
<dbReference type="SUPFAM" id="SSF56059">
    <property type="entry name" value="Glutathione synthetase ATP-binding domain-like"/>
    <property type="match status" value="1"/>
</dbReference>
<dbReference type="RefSeq" id="WP_119380775.1">
    <property type="nucleotide sequence ID" value="NZ_QWGB01000014.1"/>
</dbReference>
<dbReference type="GO" id="GO:0005524">
    <property type="term" value="F:ATP binding"/>
    <property type="evidence" value="ECO:0007669"/>
    <property type="project" value="UniProtKB-UniRule"/>
</dbReference>
<feature type="domain" description="ATP-grasp" evidence="2">
    <location>
        <begin position="120"/>
        <end position="312"/>
    </location>
</feature>
<dbReference type="Gene3D" id="3.30.470.20">
    <property type="entry name" value="ATP-grasp fold, B domain"/>
    <property type="match status" value="1"/>
</dbReference>
<reference evidence="3 4" key="1">
    <citation type="submission" date="2018-08" db="EMBL/GenBank/DDBJ databases">
        <title>Henriciella mobilis sp. nov., isolated from seawater.</title>
        <authorList>
            <person name="Cheng H."/>
            <person name="Wu Y.-H."/>
            <person name="Xu X.-W."/>
            <person name="Guo L.-L."/>
        </authorList>
    </citation>
    <scope>NUCLEOTIDE SEQUENCE [LARGE SCALE GENOMIC DNA]</scope>
    <source>
        <strain evidence="3 4">CCUG66934</strain>
    </source>
</reference>
<dbReference type="InterPro" id="IPR011761">
    <property type="entry name" value="ATP-grasp"/>
</dbReference>
<keyword evidence="4" id="KW-1185">Reference proteome</keyword>